<dbReference type="EMBL" id="CP046565">
    <property type="protein sequence ID" value="QJD30709.1"/>
    <property type="molecule type" value="Genomic_DNA"/>
</dbReference>
<evidence type="ECO:0000313" key="2">
    <source>
        <dbReference type="EMBL" id="QJD30709.1"/>
    </source>
</evidence>
<dbReference type="KEGG" id="metu:GNH96_12460"/>
<proteinExistence type="predicted"/>
<organism evidence="2 3">
    <name type="scientific">Methylococcus geothermalis</name>
    <dbReference type="NCBI Taxonomy" id="2681310"/>
    <lineage>
        <taxon>Bacteria</taxon>
        <taxon>Pseudomonadati</taxon>
        <taxon>Pseudomonadota</taxon>
        <taxon>Gammaproteobacteria</taxon>
        <taxon>Methylococcales</taxon>
        <taxon>Methylococcaceae</taxon>
        <taxon>Methylococcus</taxon>
    </lineage>
</organism>
<reference evidence="3" key="1">
    <citation type="submission" date="2019-12" db="EMBL/GenBank/DDBJ databases">
        <authorList>
            <person name="Awala S.I."/>
            <person name="Rhee S.K."/>
        </authorList>
    </citation>
    <scope>NUCLEOTIDE SEQUENCE [LARGE SCALE GENOMIC DNA]</scope>
    <source>
        <strain evidence="3">IM1</strain>
    </source>
</reference>
<name>A0A858QA08_9GAMM</name>
<keyword evidence="1" id="KW-0732">Signal</keyword>
<feature type="chain" id="PRO_5032801593" description="Beta-lactamase-inhibitor-like PepSY-like domain-containing protein" evidence="1">
    <location>
        <begin position="24"/>
        <end position="92"/>
    </location>
</feature>
<evidence type="ECO:0000313" key="3">
    <source>
        <dbReference type="Proteomes" id="UP000503004"/>
    </source>
</evidence>
<dbReference type="SUPFAM" id="SSF160574">
    <property type="entry name" value="BT0923-like"/>
    <property type="match status" value="1"/>
</dbReference>
<sequence length="92" mass="10458">MNRKLSHALVWVCVLVSSAGTLADDKNLTEQQVPKPVLDTFKAVYPNATDIEYEEKVKHGQTVYEIEFKDKGVEREIVYSADGKVLKSEWDD</sequence>
<protein>
    <recommendedName>
        <fullName evidence="4">Beta-lactamase-inhibitor-like PepSY-like domain-containing protein</fullName>
    </recommendedName>
</protein>
<evidence type="ECO:0000256" key="1">
    <source>
        <dbReference type="SAM" id="SignalP"/>
    </source>
</evidence>
<keyword evidence="3" id="KW-1185">Reference proteome</keyword>
<dbReference type="RefSeq" id="WP_169603985.1">
    <property type="nucleotide sequence ID" value="NZ_CP046565.1"/>
</dbReference>
<dbReference type="Proteomes" id="UP000503004">
    <property type="component" value="Chromosome"/>
</dbReference>
<feature type="signal peptide" evidence="1">
    <location>
        <begin position="1"/>
        <end position="23"/>
    </location>
</feature>
<evidence type="ECO:0008006" key="4">
    <source>
        <dbReference type="Google" id="ProtNLM"/>
    </source>
</evidence>
<accession>A0A858QA08</accession>
<dbReference type="AlphaFoldDB" id="A0A858QA08"/>
<dbReference type="Gene3D" id="3.10.450.360">
    <property type="match status" value="1"/>
</dbReference>
<gene>
    <name evidence="2" type="ORF">GNH96_12460</name>
</gene>